<comment type="caution">
    <text evidence="7">The sequence shown here is derived from an EMBL/GenBank/DDBJ whole genome shotgun (WGS) entry which is preliminary data.</text>
</comment>
<keyword evidence="2" id="KW-0479">Metal-binding</keyword>
<dbReference type="Gramene" id="Psat06G0580400-T1">
    <property type="protein sequence ID" value="KAI5401100.1"/>
    <property type="gene ID" value="KIW84_065804"/>
</dbReference>
<evidence type="ECO:0000256" key="5">
    <source>
        <dbReference type="ARBA" id="ARBA00023242"/>
    </source>
</evidence>
<dbReference type="EMBL" id="JAMSHJ010000006">
    <property type="protein sequence ID" value="KAI5401100.1"/>
    <property type="molecule type" value="Genomic_DNA"/>
</dbReference>
<evidence type="ECO:0000256" key="3">
    <source>
        <dbReference type="ARBA" id="ARBA00022771"/>
    </source>
</evidence>
<dbReference type="PANTHER" id="PTHR46481">
    <property type="entry name" value="ZINC FINGER BED DOMAIN-CONTAINING PROTEIN 4"/>
    <property type="match status" value="1"/>
</dbReference>
<feature type="region of interest" description="Disordered" evidence="6">
    <location>
        <begin position="1"/>
        <end position="22"/>
    </location>
</feature>
<dbReference type="GO" id="GO:0008270">
    <property type="term" value="F:zinc ion binding"/>
    <property type="evidence" value="ECO:0007669"/>
    <property type="project" value="UniProtKB-KW"/>
</dbReference>
<protein>
    <recommendedName>
        <fullName evidence="9">Zinc finger BED domain-containing protein RICESLEEPER 2-like</fullName>
    </recommendedName>
</protein>
<dbReference type="InterPro" id="IPR052035">
    <property type="entry name" value="ZnF_BED_domain_contain"/>
</dbReference>
<evidence type="ECO:0000256" key="6">
    <source>
        <dbReference type="SAM" id="MobiDB-lite"/>
    </source>
</evidence>
<evidence type="ECO:0000256" key="4">
    <source>
        <dbReference type="ARBA" id="ARBA00022833"/>
    </source>
</evidence>
<dbReference type="AlphaFoldDB" id="A0A9D4WFQ5"/>
<comment type="subcellular location">
    <subcellularLocation>
        <location evidence="1">Nucleus</location>
    </subcellularLocation>
</comment>
<dbReference type="PANTHER" id="PTHR46481:SF10">
    <property type="entry name" value="ZINC FINGER BED DOMAIN-CONTAINING PROTEIN 39"/>
    <property type="match status" value="1"/>
</dbReference>
<organism evidence="7 8">
    <name type="scientific">Pisum sativum</name>
    <name type="common">Garden pea</name>
    <name type="synonym">Lathyrus oleraceus</name>
    <dbReference type="NCBI Taxonomy" id="3888"/>
    <lineage>
        <taxon>Eukaryota</taxon>
        <taxon>Viridiplantae</taxon>
        <taxon>Streptophyta</taxon>
        <taxon>Embryophyta</taxon>
        <taxon>Tracheophyta</taxon>
        <taxon>Spermatophyta</taxon>
        <taxon>Magnoliopsida</taxon>
        <taxon>eudicotyledons</taxon>
        <taxon>Gunneridae</taxon>
        <taxon>Pentapetalae</taxon>
        <taxon>rosids</taxon>
        <taxon>fabids</taxon>
        <taxon>Fabales</taxon>
        <taxon>Fabaceae</taxon>
        <taxon>Papilionoideae</taxon>
        <taxon>50 kb inversion clade</taxon>
        <taxon>NPAAA clade</taxon>
        <taxon>Hologalegina</taxon>
        <taxon>IRL clade</taxon>
        <taxon>Fabeae</taxon>
        <taxon>Lathyrus</taxon>
    </lineage>
</organism>
<sequence length="521" mass="59835">MSYSTSLESLGDSQSPPKDGEECLNVLNPIIDLNANTNEEPLTNESTPANEVVNEENVESSDIVIQKSKRKKTSLVWDHFKKVELKNGKNGNVYTLVAQQKKLNFQPAKSKIDEKLSGPLLMNSGGKYDHERQREATAHWIMMHERAFSIVEEEGFHFMMKCSNISYEKISRKTLKNDCIAVYEAERKKLKSTLRTVNKICLTTDLWKSQNQKIEYMVLTGHFIDVDWILQERILSFVHVPPPRRGIGIADAILKCLKDWGIENKIFSVSVDNAHYNDRCLKELKVLILRHRKLVLDGKLFHVRCCAHLLNLLVRDGIGKIAKIVEDVRESVKFINQSEARLQTFSQIVQQLKLGGKKLILDCPTRWNSTYQMLSVAMQFKEVFPRFQDREPSYTTLPDDDDWEKVEKVSKLLEVFNVVTNIISEVEARKNIENVRITLDDMYKEYADILSEHSEEGSSRSGVDQNGLILESQKSSGWSLLMNYVEEQQAIPAVKSEIEEYLNEPTYKPKDNGHMSFCALE</sequence>
<proteinExistence type="predicted"/>
<evidence type="ECO:0000313" key="8">
    <source>
        <dbReference type="Proteomes" id="UP001058974"/>
    </source>
</evidence>
<dbReference type="Proteomes" id="UP001058974">
    <property type="component" value="Chromosome 6"/>
</dbReference>
<keyword evidence="3" id="KW-0863">Zinc-finger</keyword>
<name>A0A9D4WFQ5_PEA</name>
<dbReference type="GO" id="GO:0005634">
    <property type="term" value="C:nucleus"/>
    <property type="evidence" value="ECO:0007669"/>
    <property type="project" value="UniProtKB-SubCell"/>
</dbReference>
<evidence type="ECO:0000256" key="1">
    <source>
        <dbReference type="ARBA" id="ARBA00004123"/>
    </source>
</evidence>
<evidence type="ECO:0000313" key="7">
    <source>
        <dbReference type="EMBL" id="KAI5401100.1"/>
    </source>
</evidence>
<gene>
    <name evidence="7" type="ORF">KIW84_065804</name>
</gene>
<accession>A0A9D4WFQ5</accession>
<reference evidence="7 8" key="1">
    <citation type="journal article" date="2022" name="Nat. Genet.">
        <title>Improved pea reference genome and pan-genome highlight genomic features and evolutionary characteristics.</title>
        <authorList>
            <person name="Yang T."/>
            <person name="Liu R."/>
            <person name="Luo Y."/>
            <person name="Hu S."/>
            <person name="Wang D."/>
            <person name="Wang C."/>
            <person name="Pandey M.K."/>
            <person name="Ge S."/>
            <person name="Xu Q."/>
            <person name="Li N."/>
            <person name="Li G."/>
            <person name="Huang Y."/>
            <person name="Saxena R.K."/>
            <person name="Ji Y."/>
            <person name="Li M."/>
            <person name="Yan X."/>
            <person name="He Y."/>
            <person name="Liu Y."/>
            <person name="Wang X."/>
            <person name="Xiang C."/>
            <person name="Varshney R.K."/>
            <person name="Ding H."/>
            <person name="Gao S."/>
            <person name="Zong X."/>
        </authorList>
    </citation>
    <scope>NUCLEOTIDE SEQUENCE [LARGE SCALE GENOMIC DNA]</scope>
    <source>
        <strain evidence="7 8">cv. Zhongwan 6</strain>
    </source>
</reference>
<evidence type="ECO:0000256" key="2">
    <source>
        <dbReference type="ARBA" id="ARBA00022723"/>
    </source>
</evidence>
<keyword evidence="8" id="KW-1185">Reference proteome</keyword>
<evidence type="ECO:0008006" key="9">
    <source>
        <dbReference type="Google" id="ProtNLM"/>
    </source>
</evidence>
<feature type="compositionally biased region" description="Polar residues" evidence="6">
    <location>
        <begin position="1"/>
        <end position="16"/>
    </location>
</feature>
<keyword evidence="4" id="KW-0862">Zinc</keyword>
<dbReference type="SUPFAM" id="SSF53098">
    <property type="entry name" value="Ribonuclease H-like"/>
    <property type="match status" value="1"/>
</dbReference>
<keyword evidence="5" id="KW-0539">Nucleus</keyword>
<dbReference type="InterPro" id="IPR012337">
    <property type="entry name" value="RNaseH-like_sf"/>
</dbReference>